<dbReference type="InterPro" id="IPR041492">
    <property type="entry name" value="HAD_2"/>
</dbReference>
<evidence type="ECO:0000256" key="1">
    <source>
        <dbReference type="ARBA" id="ARBA00001946"/>
    </source>
</evidence>
<dbReference type="InterPro" id="IPR051600">
    <property type="entry name" value="Beta-PGM-like"/>
</dbReference>
<evidence type="ECO:0000256" key="3">
    <source>
        <dbReference type="ARBA" id="ARBA00022723"/>
    </source>
</evidence>
<dbReference type="InterPro" id="IPR006439">
    <property type="entry name" value="HAD-SF_hydro_IA"/>
</dbReference>
<dbReference type="NCBIfam" id="TIGR01509">
    <property type="entry name" value="HAD-SF-IA-v3"/>
    <property type="match status" value="1"/>
</dbReference>
<dbReference type="PRINTS" id="PR00413">
    <property type="entry name" value="HADHALOGNASE"/>
</dbReference>
<dbReference type="PANTHER" id="PTHR46193">
    <property type="entry name" value="6-PHOSPHOGLUCONATE PHOSPHATASE"/>
    <property type="match status" value="1"/>
</dbReference>
<dbReference type="Pfam" id="PF13419">
    <property type="entry name" value="HAD_2"/>
    <property type="match status" value="1"/>
</dbReference>
<keyword evidence="6" id="KW-0378">Hydrolase</keyword>
<evidence type="ECO:0000313" key="7">
    <source>
        <dbReference type="Proteomes" id="UP000771749"/>
    </source>
</evidence>
<comment type="cofactor">
    <cofactor evidence="1">
        <name>Mg(2+)</name>
        <dbReference type="ChEBI" id="CHEBI:18420"/>
    </cofactor>
</comment>
<dbReference type="InterPro" id="IPR023198">
    <property type="entry name" value="PGP-like_dom2"/>
</dbReference>
<protein>
    <submittedName>
        <fullName evidence="6">HAD family hydrolase</fullName>
    </submittedName>
</protein>
<dbReference type="Gene3D" id="1.10.150.240">
    <property type="entry name" value="Putative phosphatase, domain 2"/>
    <property type="match status" value="1"/>
</dbReference>
<accession>A0A940DN60</accession>
<dbReference type="SFLD" id="SFLDS00003">
    <property type="entry name" value="Haloacid_Dehalogenase"/>
    <property type="match status" value="1"/>
</dbReference>
<evidence type="ECO:0000256" key="5">
    <source>
        <dbReference type="ARBA" id="ARBA00023277"/>
    </source>
</evidence>
<organism evidence="6 7">
    <name type="scientific">Candidatus Cryptobacteroides gallistercoris</name>
    <dbReference type="NCBI Taxonomy" id="2840765"/>
    <lineage>
        <taxon>Bacteria</taxon>
        <taxon>Pseudomonadati</taxon>
        <taxon>Bacteroidota</taxon>
        <taxon>Bacteroidia</taxon>
        <taxon>Bacteroidales</taxon>
        <taxon>Candidatus Cryptobacteroides</taxon>
    </lineage>
</organism>
<dbReference type="PANTHER" id="PTHR46193:SF18">
    <property type="entry name" value="HEXITOL PHOSPHATASE B"/>
    <property type="match status" value="1"/>
</dbReference>
<name>A0A940DN60_9BACT</name>
<dbReference type="AlphaFoldDB" id="A0A940DN60"/>
<proteinExistence type="inferred from homology"/>
<dbReference type="SUPFAM" id="SSF56784">
    <property type="entry name" value="HAD-like"/>
    <property type="match status" value="1"/>
</dbReference>
<dbReference type="CDD" id="cd07505">
    <property type="entry name" value="HAD_BPGM-like"/>
    <property type="match status" value="1"/>
</dbReference>
<reference evidence="6" key="1">
    <citation type="submission" date="2020-10" db="EMBL/GenBank/DDBJ databases">
        <authorList>
            <person name="Gilroy R."/>
        </authorList>
    </citation>
    <scope>NUCLEOTIDE SEQUENCE</scope>
    <source>
        <strain evidence="6">F1-3629</strain>
    </source>
</reference>
<evidence type="ECO:0000313" key="6">
    <source>
        <dbReference type="EMBL" id="MBO8453110.1"/>
    </source>
</evidence>
<evidence type="ECO:0000256" key="4">
    <source>
        <dbReference type="ARBA" id="ARBA00022842"/>
    </source>
</evidence>
<dbReference type="SFLD" id="SFLDG01129">
    <property type="entry name" value="C1.5:_HAD__Beta-PGM__Phosphata"/>
    <property type="match status" value="1"/>
</dbReference>
<keyword evidence="5" id="KW-0119">Carbohydrate metabolism</keyword>
<comment type="similarity">
    <text evidence="2">Belongs to the HAD-like hydrolase superfamily. CbbY/CbbZ/Gph/YieH family.</text>
</comment>
<dbReference type="Proteomes" id="UP000771749">
    <property type="component" value="Unassembled WGS sequence"/>
</dbReference>
<reference evidence="6" key="2">
    <citation type="journal article" date="2021" name="PeerJ">
        <title>Extensive microbial diversity within the chicken gut microbiome revealed by metagenomics and culture.</title>
        <authorList>
            <person name="Gilroy R."/>
            <person name="Ravi A."/>
            <person name="Getino M."/>
            <person name="Pursley I."/>
            <person name="Horton D.L."/>
            <person name="Alikhan N.F."/>
            <person name="Baker D."/>
            <person name="Gharbi K."/>
            <person name="Hall N."/>
            <person name="Watson M."/>
            <person name="Adriaenssens E.M."/>
            <person name="Foster-Nyarko E."/>
            <person name="Jarju S."/>
            <person name="Secka A."/>
            <person name="Antonio M."/>
            <person name="Oren A."/>
            <person name="Chaudhuri R.R."/>
            <person name="La Ragione R."/>
            <person name="Hildebrand F."/>
            <person name="Pallen M.J."/>
        </authorList>
    </citation>
    <scope>NUCLEOTIDE SEQUENCE</scope>
    <source>
        <strain evidence="6">F1-3629</strain>
    </source>
</reference>
<sequence>MRPAFLFDLDGVIFDTEGQYSVLWDEIGKEHFSDSGFAGKIKGQTLVRIFDLYFKDNLPLQEEIRDRLYRLEREMDYRYVPGVEDFLSELKSAGYPAAVVTSSNRDKMENVYRAHPDFSGRFARIFTGEDFTRSKPAPDCYLLGMKTFGTAPEDTFIFEDSFSGLQAARTSGGNVIALATTNPREAVAPYASLVIDDFRGLTAGMLWKK</sequence>
<evidence type="ECO:0000256" key="2">
    <source>
        <dbReference type="ARBA" id="ARBA00006171"/>
    </source>
</evidence>
<keyword evidence="4" id="KW-0460">Magnesium</keyword>
<comment type="caution">
    <text evidence="6">The sequence shown here is derived from an EMBL/GenBank/DDBJ whole genome shotgun (WGS) entry which is preliminary data.</text>
</comment>
<dbReference type="Gene3D" id="3.40.50.1000">
    <property type="entry name" value="HAD superfamily/HAD-like"/>
    <property type="match status" value="1"/>
</dbReference>
<keyword evidence="3" id="KW-0479">Metal-binding</keyword>
<dbReference type="GO" id="GO:0046872">
    <property type="term" value="F:metal ion binding"/>
    <property type="evidence" value="ECO:0007669"/>
    <property type="project" value="UniProtKB-KW"/>
</dbReference>
<dbReference type="InterPro" id="IPR036412">
    <property type="entry name" value="HAD-like_sf"/>
</dbReference>
<dbReference type="EMBL" id="JADIMJ010000003">
    <property type="protein sequence ID" value="MBO8453110.1"/>
    <property type="molecule type" value="Genomic_DNA"/>
</dbReference>
<dbReference type="GO" id="GO:0016787">
    <property type="term" value="F:hydrolase activity"/>
    <property type="evidence" value="ECO:0007669"/>
    <property type="project" value="UniProtKB-KW"/>
</dbReference>
<dbReference type="InterPro" id="IPR023214">
    <property type="entry name" value="HAD_sf"/>
</dbReference>
<gene>
    <name evidence="6" type="ORF">IAC07_00110</name>
</gene>